<reference evidence="3" key="1">
    <citation type="journal article" date="2020" name="Fungal Divers.">
        <title>Resolving the Mortierellaceae phylogeny through synthesis of multi-gene phylogenetics and phylogenomics.</title>
        <authorList>
            <person name="Vandepol N."/>
            <person name="Liber J."/>
            <person name="Desiro A."/>
            <person name="Na H."/>
            <person name="Kennedy M."/>
            <person name="Barry K."/>
            <person name="Grigoriev I.V."/>
            <person name="Miller A.N."/>
            <person name="O'Donnell K."/>
            <person name="Stajich J.E."/>
            <person name="Bonito G."/>
        </authorList>
    </citation>
    <scope>NUCLEOTIDE SEQUENCE</scope>
    <source>
        <strain evidence="3">NVP60</strain>
    </source>
</reference>
<name>A0A9P6ULM7_9FUNG</name>
<dbReference type="AlphaFoldDB" id="A0A9P6ULM7"/>
<dbReference type="Proteomes" id="UP000823405">
    <property type="component" value="Unassembled WGS sequence"/>
</dbReference>
<feature type="non-terminal residue" evidence="3">
    <location>
        <position position="666"/>
    </location>
</feature>
<feature type="compositionally biased region" description="Polar residues" evidence="1">
    <location>
        <begin position="573"/>
        <end position="583"/>
    </location>
</feature>
<protein>
    <submittedName>
        <fullName evidence="3">Uncharacterized protein</fullName>
    </submittedName>
</protein>
<sequence length="666" mass="70142">MSKKPFSPNCVTSDGSTFYAHAVVYIGSTTPERTIVIAKSNTNPASFKDVTWSVYATVSENNIGYLGGMNTMKSMLCIMDKQGVFTIIATSTKTSSDSKENLDMGGYQYTPHADPSTGGTWTTIHMKTPYPWSAFGGGGLVLVPGAAGDKEVLMHFFPTSTSGNAIGVGVFDPVLKTFSLQSNWTMPSPGHPDIIEPRGGQMHVLTFNVVGANDPILNRMSISPTAAPPANSSIATSNFTRPDGCTSVAYDPQTCLFANYFYYMCQHTSSNANYLVATDGTNKIGPVKTSVFNSYSDIYPIGPPEGPALWGMMVNSTDCAGVVLSGDKMGEFQTLSSKMLISGLPGSGGILDGGDSGGGDTGGGGGGGGLPPGAIAGIIGGIFLLMISISSLCRICTKRSKHHLGLSRPTTPVYEDPDSLVPNITDVPEAKMECEALPMAPITAAPPVPLGPGDAGVGHGKDAGSSMLPPPHLAPRPYADTKVSQAAQHPQQPPPSQSPQTQNTFEDGYQQGFQQALLALRKEQEQQQQQQELLRQVQNPQLLVTSVSPQSAPDNWSPTNSNTTTTTLASNNPQHYSQGNNPQYYPLPISGSVGYQQHQQQQLQGYYQIGISTDDARNPQAYNTGGAPLSPVVPRNTPVPPLPAYVSGSVSMSSLAPLYGTCGDSG</sequence>
<organism evidence="3 4">
    <name type="scientific">Linnemannia gamsii</name>
    <dbReference type="NCBI Taxonomy" id="64522"/>
    <lineage>
        <taxon>Eukaryota</taxon>
        <taxon>Fungi</taxon>
        <taxon>Fungi incertae sedis</taxon>
        <taxon>Mucoromycota</taxon>
        <taxon>Mortierellomycotina</taxon>
        <taxon>Mortierellomycetes</taxon>
        <taxon>Mortierellales</taxon>
        <taxon>Mortierellaceae</taxon>
        <taxon>Linnemannia</taxon>
    </lineage>
</organism>
<dbReference type="OrthoDB" id="2424643at2759"/>
<feature type="transmembrane region" description="Helical" evidence="2">
    <location>
        <begin position="374"/>
        <end position="393"/>
    </location>
</feature>
<comment type="caution">
    <text evidence="3">The sequence shown here is derived from an EMBL/GenBank/DDBJ whole genome shotgun (WGS) entry which is preliminary data.</text>
</comment>
<keyword evidence="4" id="KW-1185">Reference proteome</keyword>
<feature type="region of interest" description="Disordered" evidence="1">
    <location>
        <begin position="445"/>
        <end position="505"/>
    </location>
</feature>
<gene>
    <name evidence="3" type="ORF">BGZ97_012650</name>
</gene>
<proteinExistence type="predicted"/>
<feature type="region of interest" description="Disordered" evidence="1">
    <location>
        <begin position="617"/>
        <end position="643"/>
    </location>
</feature>
<evidence type="ECO:0000313" key="3">
    <source>
        <dbReference type="EMBL" id="KAG0310324.1"/>
    </source>
</evidence>
<accession>A0A9P6ULM7</accession>
<feature type="region of interest" description="Disordered" evidence="1">
    <location>
        <begin position="546"/>
        <end position="591"/>
    </location>
</feature>
<keyword evidence="2" id="KW-0472">Membrane</keyword>
<feature type="compositionally biased region" description="Low complexity" evidence="1">
    <location>
        <begin position="555"/>
        <end position="572"/>
    </location>
</feature>
<evidence type="ECO:0000313" key="4">
    <source>
        <dbReference type="Proteomes" id="UP000823405"/>
    </source>
</evidence>
<evidence type="ECO:0000256" key="2">
    <source>
        <dbReference type="SAM" id="Phobius"/>
    </source>
</evidence>
<keyword evidence="2" id="KW-0812">Transmembrane</keyword>
<keyword evidence="2" id="KW-1133">Transmembrane helix</keyword>
<evidence type="ECO:0000256" key="1">
    <source>
        <dbReference type="SAM" id="MobiDB-lite"/>
    </source>
</evidence>
<dbReference type="EMBL" id="JAAAIN010000854">
    <property type="protein sequence ID" value="KAG0310324.1"/>
    <property type="molecule type" value="Genomic_DNA"/>
</dbReference>